<sequence length="382" mass="39942">MSTDLLTQELFKPLLKKIVSEPSAFTAQDATLAFEHLASGPTGASEAQVGSFLTALTLSGVDQRPDIVAACAKVMRKYAVQVDIAGLHQEETVVDIVGTGGDGHDTFNVSTSAGIVAAGAGAVVCKHGNRASTSTSGSADLLLSLSCPLTFPPGTLSQILTPSSKFAFLFASLYHPSLGQLAPIRKTLPFRTIYNVLGPLVNPARPQGMVIGVHSYKLGMVFAQALKDLGMKRALVVCGKEGLDEISPAGETWVWSLENDLITEQTLHPTTDFGLPTHPLSTVRGGPSDQNAVVLLALLSDSPAPPSVFSPSTASDSSSPSYDAIRDFILINASATLVVAGKAQTFKQGVELARKSMNEGGALKALDEFRKRAGLAVENAGL</sequence>
<keyword evidence="4 12" id="KW-0328">Glycosyltransferase</keyword>
<dbReference type="AlphaFoldDB" id="A0A0F7SJ56"/>
<dbReference type="InterPro" id="IPR035902">
    <property type="entry name" value="Nuc_phospho_transferase"/>
</dbReference>
<dbReference type="Pfam" id="PF02885">
    <property type="entry name" value="Glycos_trans_3N"/>
    <property type="match status" value="1"/>
</dbReference>
<dbReference type="EMBL" id="LN483167">
    <property type="protein sequence ID" value="CDZ97359.1"/>
    <property type="molecule type" value="Genomic_DNA"/>
</dbReference>
<evidence type="ECO:0000256" key="7">
    <source>
        <dbReference type="ARBA" id="ARBA00023141"/>
    </source>
</evidence>
<evidence type="ECO:0000256" key="9">
    <source>
        <dbReference type="ARBA" id="ARBA00071401"/>
    </source>
</evidence>
<dbReference type="Gene3D" id="1.20.970.10">
    <property type="entry name" value="Transferase, Pyrimidine Nucleoside Phosphorylase, Chain C"/>
    <property type="match status" value="1"/>
</dbReference>
<evidence type="ECO:0000259" key="10">
    <source>
        <dbReference type="Pfam" id="PF00591"/>
    </source>
</evidence>
<proteinExistence type="inferred from homology"/>
<comment type="pathway">
    <text evidence="1">Amino-acid biosynthesis; L-tryptophan biosynthesis; L-tryptophan from chorismate: step 2/5.</text>
</comment>
<dbReference type="PANTHER" id="PTHR43285">
    <property type="entry name" value="ANTHRANILATE PHOSPHORIBOSYLTRANSFERASE"/>
    <property type="match status" value="1"/>
</dbReference>
<dbReference type="HAMAP" id="MF_00211">
    <property type="entry name" value="TrpD"/>
    <property type="match status" value="1"/>
</dbReference>
<evidence type="ECO:0000256" key="6">
    <source>
        <dbReference type="ARBA" id="ARBA00022822"/>
    </source>
</evidence>
<evidence type="ECO:0000313" key="12">
    <source>
        <dbReference type="EMBL" id="CDZ97359.1"/>
    </source>
</evidence>
<protein>
    <recommendedName>
        <fullName evidence="9">Anthranilate phosphoribosyltransferase</fullName>
        <ecNumber evidence="2">2.4.2.18</ecNumber>
    </recommendedName>
</protein>
<dbReference type="InterPro" id="IPR017459">
    <property type="entry name" value="Glycosyl_Trfase_fam3_N_dom"/>
</dbReference>
<accession>A0A0F7SJ56</accession>
<dbReference type="GO" id="GO:0005829">
    <property type="term" value="C:cytosol"/>
    <property type="evidence" value="ECO:0007669"/>
    <property type="project" value="TreeGrafter"/>
</dbReference>
<dbReference type="InterPro" id="IPR005940">
    <property type="entry name" value="Anthranilate_Pribosyl_Tfrase"/>
</dbReference>
<dbReference type="NCBIfam" id="TIGR01245">
    <property type="entry name" value="trpD"/>
    <property type="match status" value="1"/>
</dbReference>
<feature type="domain" description="Glycosyl transferase family 3 N-terminal" evidence="11">
    <location>
        <begin position="12"/>
        <end position="79"/>
    </location>
</feature>
<evidence type="ECO:0000259" key="11">
    <source>
        <dbReference type="Pfam" id="PF02885"/>
    </source>
</evidence>
<keyword evidence="6" id="KW-0822">Tryptophan biosynthesis</keyword>
<evidence type="ECO:0000256" key="1">
    <source>
        <dbReference type="ARBA" id="ARBA00004907"/>
    </source>
</evidence>
<keyword evidence="5 12" id="KW-0808">Transferase</keyword>
<dbReference type="FunFam" id="3.40.1030.10:FF:000002">
    <property type="entry name" value="Anthranilate phosphoribosyltransferase"/>
    <property type="match status" value="1"/>
</dbReference>
<evidence type="ECO:0000256" key="4">
    <source>
        <dbReference type="ARBA" id="ARBA00022676"/>
    </source>
</evidence>
<dbReference type="GO" id="GO:0000162">
    <property type="term" value="P:L-tryptophan biosynthetic process"/>
    <property type="evidence" value="ECO:0007669"/>
    <property type="project" value="UniProtKB-KW"/>
</dbReference>
<dbReference type="Pfam" id="PF00591">
    <property type="entry name" value="Glycos_transf_3"/>
    <property type="match status" value="1"/>
</dbReference>
<evidence type="ECO:0000256" key="8">
    <source>
        <dbReference type="ARBA" id="ARBA00061500"/>
    </source>
</evidence>
<dbReference type="InterPro" id="IPR000312">
    <property type="entry name" value="Glycosyl_Trfase_fam3"/>
</dbReference>
<keyword evidence="7" id="KW-0057">Aromatic amino acid biosynthesis</keyword>
<dbReference type="GO" id="GO:0004048">
    <property type="term" value="F:anthranilate phosphoribosyltransferase activity"/>
    <property type="evidence" value="ECO:0007669"/>
    <property type="project" value="UniProtKB-EC"/>
</dbReference>
<evidence type="ECO:0000256" key="2">
    <source>
        <dbReference type="ARBA" id="ARBA00011948"/>
    </source>
</evidence>
<keyword evidence="3" id="KW-0028">Amino-acid biosynthesis</keyword>
<dbReference type="PANTHER" id="PTHR43285:SF2">
    <property type="entry name" value="ANTHRANILATE PHOSPHORIBOSYLTRANSFERASE"/>
    <property type="match status" value="1"/>
</dbReference>
<dbReference type="SUPFAM" id="SSF52418">
    <property type="entry name" value="Nucleoside phosphorylase/phosphoribosyltransferase catalytic domain"/>
    <property type="match status" value="1"/>
</dbReference>
<organism evidence="12">
    <name type="scientific">Phaffia rhodozyma</name>
    <name type="common">Yeast</name>
    <name type="synonym">Xanthophyllomyces dendrorhous</name>
    <dbReference type="NCBI Taxonomy" id="264483"/>
    <lineage>
        <taxon>Eukaryota</taxon>
        <taxon>Fungi</taxon>
        <taxon>Dikarya</taxon>
        <taxon>Basidiomycota</taxon>
        <taxon>Agaricomycotina</taxon>
        <taxon>Tremellomycetes</taxon>
        <taxon>Cystofilobasidiales</taxon>
        <taxon>Mrakiaceae</taxon>
        <taxon>Phaffia</taxon>
    </lineage>
</organism>
<evidence type="ECO:0000256" key="5">
    <source>
        <dbReference type="ARBA" id="ARBA00022679"/>
    </source>
</evidence>
<evidence type="ECO:0000256" key="3">
    <source>
        <dbReference type="ARBA" id="ARBA00022605"/>
    </source>
</evidence>
<name>A0A0F7SJ56_PHARH</name>
<feature type="domain" description="Glycosyl transferase family 3" evidence="10">
    <location>
        <begin position="91"/>
        <end position="363"/>
    </location>
</feature>
<dbReference type="Gene3D" id="3.40.1030.10">
    <property type="entry name" value="Nucleoside phosphorylase/phosphoribosyltransferase catalytic domain"/>
    <property type="match status" value="1"/>
</dbReference>
<reference evidence="12" key="1">
    <citation type="submission" date="2014-08" db="EMBL/GenBank/DDBJ databases">
        <authorList>
            <person name="Sharma Rahul"/>
            <person name="Thines Marco"/>
        </authorList>
    </citation>
    <scope>NUCLEOTIDE SEQUENCE</scope>
</reference>
<comment type="similarity">
    <text evidence="8">Belongs to the anthranilate phosphoribosyltransferase family.</text>
</comment>
<dbReference type="EC" id="2.4.2.18" evidence="2"/>